<keyword evidence="1" id="KW-0175">Coiled coil</keyword>
<dbReference type="Pfam" id="PF02463">
    <property type="entry name" value="SMC_N"/>
    <property type="match status" value="1"/>
</dbReference>
<dbReference type="EMBL" id="LUGG01000022">
    <property type="protein sequence ID" value="OBZ68297.1"/>
    <property type="molecule type" value="Genomic_DNA"/>
</dbReference>
<keyword evidence="4" id="KW-1185">Reference proteome</keyword>
<dbReference type="InterPro" id="IPR003395">
    <property type="entry name" value="RecF/RecN/SMC_N"/>
</dbReference>
<evidence type="ECO:0000256" key="1">
    <source>
        <dbReference type="SAM" id="Coils"/>
    </source>
</evidence>
<dbReference type="STRING" id="5627.A0A1C7LW40"/>
<sequence>MTAFNREKERLMDRMTRLEGDIDDLTSELSGLSAKLDGFRAELATPLAQNLTDEEEALIQTLGREVDQRQKNLLEFGKKKTSSIETLTRRSQDIEKEAEKSIISYKSNGARWRRLKKFAHVNKKAFEQYNNFTKQRDQLIQRREDLDSSAQSIEELVEVLDQRKDEAIERTFKQVASNFEEVFEKLVPAGRGRLIIQRRIDQDEEEVEEAEDTQQSSIDNYTGVSIRVSFNSKVDEGLRIQQLSGGQKSLVALATVFAIQKCDPAPFYLFDEIDANSTHNIAQQ</sequence>
<evidence type="ECO:0000313" key="4">
    <source>
        <dbReference type="Proteomes" id="UP000092993"/>
    </source>
</evidence>
<gene>
    <name evidence="3" type="primary">sudA_1</name>
    <name evidence="3" type="ORF">A0H81_11942</name>
</gene>
<dbReference type="PANTHER" id="PTHR43977">
    <property type="entry name" value="STRUCTURAL MAINTENANCE OF CHROMOSOMES PROTEIN 3"/>
    <property type="match status" value="1"/>
</dbReference>
<feature type="domain" description="RecF/RecN/SMC N-terminal" evidence="2">
    <location>
        <begin position="149"/>
        <end position="276"/>
    </location>
</feature>
<protein>
    <submittedName>
        <fullName evidence="3">Chromosome segregation protein sudA</fullName>
    </submittedName>
</protein>
<feature type="coiled-coil region" evidence="1">
    <location>
        <begin position="1"/>
        <end position="42"/>
    </location>
</feature>
<accession>A0A1C7LW40</accession>
<name>A0A1C7LW40_GRIFR</name>
<comment type="caution">
    <text evidence="3">The sequence shown here is derived from an EMBL/GenBank/DDBJ whole genome shotgun (WGS) entry which is preliminary data.</text>
</comment>
<evidence type="ECO:0000259" key="2">
    <source>
        <dbReference type="Pfam" id="PF02463"/>
    </source>
</evidence>
<dbReference type="AlphaFoldDB" id="A0A1C7LW40"/>
<feature type="coiled-coil region" evidence="1">
    <location>
        <begin position="122"/>
        <end position="220"/>
    </location>
</feature>
<organism evidence="3 4">
    <name type="scientific">Grifola frondosa</name>
    <name type="common">Maitake</name>
    <name type="synonym">Polyporus frondosus</name>
    <dbReference type="NCBI Taxonomy" id="5627"/>
    <lineage>
        <taxon>Eukaryota</taxon>
        <taxon>Fungi</taxon>
        <taxon>Dikarya</taxon>
        <taxon>Basidiomycota</taxon>
        <taxon>Agaricomycotina</taxon>
        <taxon>Agaricomycetes</taxon>
        <taxon>Polyporales</taxon>
        <taxon>Grifolaceae</taxon>
        <taxon>Grifola</taxon>
    </lineage>
</organism>
<evidence type="ECO:0000313" key="3">
    <source>
        <dbReference type="EMBL" id="OBZ68297.1"/>
    </source>
</evidence>
<reference evidence="3 4" key="1">
    <citation type="submission" date="2016-03" db="EMBL/GenBank/DDBJ databases">
        <title>Whole genome sequencing of Grifola frondosa 9006-11.</title>
        <authorList>
            <person name="Min B."/>
            <person name="Park H."/>
            <person name="Kim J.-G."/>
            <person name="Cho H."/>
            <person name="Oh Y.-L."/>
            <person name="Kong W.-S."/>
            <person name="Choi I.-G."/>
        </authorList>
    </citation>
    <scope>NUCLEOTIDE SEQUENCE [LARGE SCALE GENOMIC DNA]</scope>
    <source>
        <strain evidence="3 4">9006-11</strain>
    </source>
</reference>
<dbReference type="Gene3D" id="3.40.50.300">
    <property type="entry name" value="P-loop containing nucleotide triphosphate hydrolases"/>
    <property type="match status" value="1"/>
</dbReference>
<dbReference type="SUPFAM" id="SSF52540">
    <property type="entry name" value="P-loop containing nucleoside triphosphate hydrolases"/>
    <property type="match status" value="1"/>
</dbReference>
<dbReference type="OrthoDB" id="431497at2759"/>
<proteinExistence type="predicted"/>
<dbReference type="Proteomes" id="UP000092993">
    <property type="component" value="Unassembled WGS sequence"/>
</dbReference>
<dbReference type="InterPro" id="IPR027417">
    <property type="entry name" value="P-loop_NTPase"/>
</dbReference>